<reference evidence="4" key="1">
    <citation type="submission" date="2018-04" db="EMBL/GenBank/DDBJ databases">
        <authorList>
            <person name="Cornet L."/>
        </authorList>
    </citation>
    <scope>NUCLEOTIDE SEQUENCE [LARGE SCALE GENOMIC DNA]</scope>
</reference>
<dbReference type="SMART" id="SM00507">
    <property type="entry name" value="HNHc"/>
    <property type="match status" value="1"/>
</dbReference>
<protein>
    <submittedName>
        <fullName evidence="3">HNH endonuclease</fullName>
    </submittedName>
</protein>
<gene>
    <name evidence="3" type="ORF">DCF25_20540</name>
</gene>
<name>A0A2W4VEU6_9CYAN</name>
<dbReference type="InterPro" id="IPR052892">
    <property type="entry name" value="NA-targeting_endonuclease"/>
</dbReference>
<evidence type="ECO:0000313" key="3">
    <source>
        <dbReference type="EMBL" id="PZO10661.1"/>
    </source>
</evidence>
<dbReference type="PANTHER" id="PTHR33877">
    <property type="entry name" value="SLL1193 PROTEIN"/>
    <property type="match status" value="1"/>
</dbReference>
<dbReference type="GO" id="GO:0004519">
    <property type="term" value="F:endonuclease activity"/>
    <property type="evidence" value="ECO:0007669"/>
    <property type="project" value="UniProtKB-KW"/>
</dbReference>
<organism evidence="3 4">
    <name type="scientific">Leptolyngbya foveolarum</name>
    <dbReference type="NCBI Taxonomy" id="47253"/>
    <lineage>
        <taxon>Bacteria</taxon>
        <taxon>Bacillati</taxon>
        <taxon>Cyanobacteriota</taxon>
        <taxon>Cyanophyceae</taxon>
        <taxon>Leptolyngbyales</taxon>
        <taxon>Leptolyngbyaceae</taxon>
        <taxon>Leptolyngbya group</taxon>
        <taxon>Leptolyngbya</taxon>
    </lineage>
</organism>
<keyword evidence="3" id="KW-0378">Hydrolase</keyword>
<dbReference type="Pfam" id="PF14279">
    <property type="entry name" value="HNH_5"/>
    <property type="match status" value="1"/>
</dbReference>
<dbReference type="InterPro" id="IPR029471">
    <property type="entry name" value="HNH_5"/>
</dbReference>
<evidence type="ECO:0000313" key="4">
    <source>
        <dbReference type="Proteomes" id="UP000249354"/>
    </source>
</evidence>
<keyword evidence="3" id="KW-0255">Endonuclease</keyword>
<reference evidence="3 4" key="2">
    <citation type="submission" date="2018-06" db="EMBL/GenBank/DDBJ databases">
        <title>Metagenomic assembly of (sub)arctic Cyanobacteria and their associated microbiome from non-axenic cultures.</title>
        <authorList>
            <person name="Baurain D."/>
        </authorList>
    </citation>
    <scope>NUCLEOTIDE SEQUENCE [LARGE SCALE GENOMIC DNA]</scope>
    <source>
        <strain evidence="3">ULC129bin1</strain>
    </source>
</reference>
<proteinExistence type="predicted"/>
<dbReference type="InterPro" id="IPR003615">
    <property type="entry name" value="HNH_nuc"/>
</dbReference>
<dbReference type="Gene3D" id="1.10.30.50">
    <property type="match status" value="1"/>
</dbReference>
<dbReference type="AlphaFoldDB" id="A0A2W4VEU6"/>
<dbReference type="CDD" id="cd00085">
    <property type="entry name" value="HNHc"/>
    <property type="match status" value="1"/>
</dbReference>
<feature type="region of interest" description="Disordered" evidence="1">
    <location>
        <begin position="133"/>
        <end position="153"/>
    </location>
</feature>
<dbReference type="EMBL" id="QBMC01000213">
    <property type="protein sequence ID" value="PZO10661.1"/>
    <property type="molecule type" value="Genomic_DNA"/>
</dbReference>
<comment type="caution">
    <text evidence="3">The sequence shown here is derived from an EMBL/GenBank/DDBJ whole genome shotgun (WGS) entry which is preliminary data.</text>
</comment>
<dbReference type="Proteomes" id="UP000249354">
    <property type="component" value="Unassembled WGS sequence"/>
</dbReference>
<evidence type="ECO:0000259" key="2">
    <source>
        <dbReference type="SMART" id="SM00507"/>
    </source>
</evidence>
<feature type="domain" description="HNH nuclease" evidence="2">
    <location>
        <begin position="83"/>
        <end position="133"/>
    </location>
</feature>
<sequence>MSRALYTTKPVILFSQNYLPMAEINLKRAAVLLVTDRAVPLSLMESGKEKVWQMRSPNQILNIPEHIRLTIGGSDRIWKVPPVNRREVLRRDRYTCQYCGHQKQLTLDHVIPRAQGGQHTWDNVVAACSPCNAKKGARTPSQSRMPLQRKPKAPMNPVVAFAEQFWKDHKTY</sequence>
<keyword evidence="3" id="KW-0540">Nuclease</keyword>
<evidence type="ECO:0000256" key="1">
    <source>
        <dbReference type="SAM" id="MobiDB-lite"/>
    </source>
</evidence>
<accession>A0A2W4VEU6</accession>
<dbReference type="PANTHER" id="PTHR33877:SF2">
    <property type="entry name" value="OS07G0170200 PROTEIN"/>
    <property type="match status" value="1"/>
</dbReference>